<organism evidence="2 3">
    <name type="scientific">Cirrhinus mrigala</name>
    <name type="common">Mrigala</name>
    <dbReference type="NCBI Taxonomy" id="683832"/>
    <lineage>
        <taxon>Eukaryota</taxon>
        <taxon>Metazoa</taxon>
        <taxon>Chordata</taxon>
        <taxon>Craniata</taxon>
        <taxon>Vertebrata</taxon>
        <taxon>Euteleostomi</taxon>
        <taxon>Actinopterygii</taxon>
        <taxon>Neopterygii</taxon>
        <taxon>Teleostei</taxon>
        <taxon>Ostariophysi</taxon>
        <taxon>Cypriniformes</taxon>
        <taxon>Cyprinidae</taxon>
        <taxon>Labeoninae</taxon>
        <taxon>Labeonini</taxon>
        <taxon>Cirrhinus</taxon>
    </lineage>
</organism>
<keyword evidence="3" id="KW-1185">Reference proteome</keyword>
<gene>
    <name evidence="2" type="ORF">M9458_034739</name>
</gene>
<dbReference type="PANTHER" id="PTHR21663:SF1">
    <property type="entry name" value="HEAT REPEAT-CONTAINING PROTEIN 5A"/>
    <property type="match status" value="1"/>
</dbReference>
<evidence type="ECO:0000313" key="3">
    <source>
        <dbReference type="Proteomes" id="UP001529510"/>
    </source>
</evidence>
<protein>
    <submittedName>
        <fullName evidence="2">Uncharacterized protein</fullName>
    </submittedName>
</protein>
<feature type="region of interest" description="Disordered" evidence="1">
    <location>
        <begin position="62"/>
        <end position="86"/>
    </location>
</feature>
<dbReference type="AlphaFoldDB" id="A0ABD0P7T4"/>
<feature type="non-terminal residue" evidence="2">
    <location>
        <position position="93"/>
    </location>
</feature>
<name>A0ABD0P7T4_CIRMR</name>
<feature type="compositionally biased region" description="Polar residues" evidence="1">
    <location>
        <begin position="62"/>
        <end position="79"/>
    </location>
</feature>
<evidence type="ECO:0000256" key="1">
    <source>
        <dbReference type="SAM" id="MobiDB-lite"/>
    </source>
</evidence>
<accession>A0ABD0P7T4</accession>
<dbReference type="InterPro" id="IPR040108">
    <property type="entry name" value="Laa1/Sip1/HEATR5"/>
</dbReference>
<evidence type="ECO:0000313" key="2">
    <source>
        <dbReference type="EMBL" id="KAL0170143.1"/>
    </source>
</evidence>
<dbReference type="Proteomes" id="UP001529510">
    <property type="component" value="Unassembled WGS sequence"/>
</dbReference>
<sequence length="93" mass="10130">LLHVSSNMHLCLSGGSFYTAETVEQARPHYYSAWATILHATALWLNSTGFIMVDEGPANLSRPVTPTSMGQSTSLSSVKSPEDVNTDRLHLIL</sequence>
<dbReference type="PANTHER" id="PTHR21663">
    <property type="entry name" value="HYPOTHETICAL HEAT DOMAIN-CONTAINING"/>
    <property type="match status" value="1"/>
</dbReference>
<dbReference type="EMBL" id="JAMKFB020000017">
    <property type="protein sequence ID" value="KAL0170143.1"/>
    <property type="molecule type" value="Genomic_DNA"/>
</dbReference>
<proteinExistence type="predicted"/>
<comment type="caution">
    <text evidence="2">The sequence shown here is derived from an EMBL/GenBank/DDBJ whole genome shotgun (WGS) entry which is preliminary data.</text>
</comment>
<feature type="non-terminal residue" evidence="2">
    <location>
        <position position="1"/>
    </location>
</feature>
<reference evidence="2 3" key="1">
    <citation type="submission" date="2024-05" db="EMBL/GenBank/DDBJ databases">
        <title>Genome sequencing and assembly of Indian major carp, Cirrhinus mrigala (Hamilton, 1822).</title>
        <authorList>
            <person name="Mohindra V."/>
            <person name="Chowdhury L.M."/>
            <person name="Lal K."/>
            <person name="Jena J.K."/>
        </authorList>
    </citation>
    <scope>NUCLEOTIDE SEQUENCE [LARGE SCALE GENOMIC DNA]</scope>
    <source>
        <strain evidence="2">CM1030</strain>
        <tissue evidence="2">Blood</tissue>
    </source>
</reference>